<dbReference type="OrthoDB" id="1652507at2"/>
<name>A0A0A3HRD3_9BACL</name>
<sequence>MDIAHFKENLFKIKETFFFDKNEYLREKTSNTLKVIQVIHEAEILLKGSHKDDKYFLYGTLGNLYSIIGQPKKAFNSLTYCLNYSVEDRNITRQIVTLIRLGEALKYDTHHKEALLKFNEALNLCITNKIDAYIDFALQHKGKCLMELSLLKEAEECFLEALHLRELKEDFSLINSTKQALNFLYKLQQESSIDDLDVQG</sequence>
<keyword evidence="2" id="KW-1185">Reference proteome</keyword>
<comment type="caution">
    <text evidence="1">The sequence shown here is derived from an EMBL/GenBank/DDBJ whole genome shotgun (WGS) entry which is preliminary data.</text>
</comment>
<dbReference type="AlphaFoldDB" id="A0A0A3HRD3"/>
<dbReference type="eggNOG" id="ENOG5033CPC">
    <property type="taxonomic scope" value="Bacteria"/>
</dbReference>
<dbReference type="InterPro" id="IPR019734">
    <property type="entry name" value="TPR_rpt"/>
</dbReference>
<dbReference type="SMART" id="SM00028">
    <property type="entry name" value="TPR"/>
    <property type="match status" value="3"/>
</dbReference>
<evidence type="ECO:0000313" key="1">
    <source>
        <dbReference type="EMBL" id="KGR74959.1"/>
    </source>
</evidence>
<organism evidence="1 2">
    <name type="scientific">Ureibacillus sinduriensis BLB-1 = JCM 15800</name>
    <dbReference type="NCBI Taxonomy" id="1384057"/>
    <lineage>
        <taxon>Bacteria</taxon>
        <taxon>Bacillati</taxon>
        <taxon>Bacillota</taxon>
        <taxon>Bacilli</taxon>
        <taxon>Bacillales</taxon>
        <taxon>Caryophanaceae</taxon>
        <taxon>Ureibacillus</taxon>
    </lineage>
</organism>
<dbReference type="InterPro" id="IPR011990">
    <property type="entry name" value="TPR-like_helical_dom_sf"/>
</dbReference>
<dbReference type="RefSeq" id="WP_036201579.1">
    <property type="nucleotide sequence ID" value="NZ_AVCY01000003.1"/>
</dbReference>
<accession>A0A0A3HRD3</accession>
<dbReference type="Proteomes" id="UP000030408">
    <property type="component" value="Unassembled WGS sequence"/>
</dbReference>
<evidence type="ECO:0008006" key="3">
    <source>
        <dbReference type="Google" id="ProtNLM"/>
    </source>
</evidence>
<dbReference type="STRING" id="1384057.CD33_14605"/>
<protein>
    <recommendedName>
        <fullName evidence="3">Tetratricopeptide repeat protein</fullName>
    </recommendedName>
</protein>
<dbReference type="SUPFAM" id="SSF48452">
    <property type="entry name" value="TPR-like"/>
    <property type="match status" value="1"/>
</dbReference>
<reference evidence="1 2" key="1">
    <citation type="submission" date="2014-02" db="EMBL/GenBank/DDBJ databases">
        <title>Draft genome sequence of Lysinibacillus sinduriensis JCM 15800.</title>
        <authorList>
            <person name="Zhang F."/>
            <person name="Wang G."/>
            <person name="Zhang L."/>
        </authorList>
    </citation>
    <scope>NUCLEOTIDE SEQUENCE [LARGE SCALE GENOMIC DNA]</scope>
    <source>
        <strain evidence="1 2">JCM 15800</strain>
    </source>
</reference>
<gene>
    <name evidence="1" type="ORF">CD33_14605</name>
</gene>
<evidence type="ECO:0000313" key="2">
    <source>
        <dbReference type="Proteomes" id="UP000030408"/>
    </source>
</evidence>
<dbReference type="Gene3D" id="1.25.40.10">
    <property type="entry name" value="Tetratricopeptide repeat domain"/>
    <property type="match status" value="1"/>
</dbReference>
<dbReference type="EMBL" id="JPVO01000053">
    <property type="protein sequence ID" value="KGR74959.1"/>
    <property type="molecule type" value="Genomic_DNA"/>
</dbReference>
<proteinExistence type="predicted"/>